<protein>
    <submittedName>
        <fullName evidence="4">WD40-repeat-containing domain protein</fullName>
    </submittedName>
</protein>
<accession>A0A4Q9MJP8</accession>
<feature type="repeat" description="WD" evidence="3">
    <location>
        <begin position="542"/>
        <end position="574"/>
    </location>
</feature>
<feature type="repeat" description="WD" evidence="3">
    <location>
        <begin position="404"/>
        <end position="437"/>
    </location>
</feature>
<dbReference type="PROSITE" id="PS50294">
    <property type="entry name" value="WD_REPEATS_REGION"/>
    <property type="match status" value="4"/>
</dbReference>
<dbReference type="PROSITE" id="PS00678">
    <property type="entry name" value="WD_REPEATS_1"/>
    <property type="match status" value="3"/>
</dbReference>
<dbReference type="PANTHER" id="PTHR19854:SF15">
    <property type="entry name" value="TRANSDUCIN BETA-LIKE PROTEIN 3"/>
    <property type="match status" value="1"/>
</dbReference>
<dbReference type="PRINTS" id="PR00320">
    <property type="entry name" value="GPROTEINBRPT"/>
</dbReference>
<dbReference type="Gene3D" id="2.130.10.10">
    <property type="entry name" value="YVTN repeat-like/Quinoprotein amine dehydrogenase"/>
    <property type="match status" value="2"/>
</dbReference>
<dbReference type="InterPro" id="IPR019775">
    <property type="entry name" value="WD40_repeat_CS"/>
</dbReference>
<dbReference type="PANTHER" id="PTHR19854">
    <property type="entry name" value="TRANSDUCIN BETA-LIKE 3"/>
    <property type="match status" value="1"/>
</dbReference>
<feature type="repeat" description="WD" evidence="3">
    <location>
        <begin position="363"/>
        <end position="395"/>
    </location>
</feature>
<dbReference type="CDD" id="cd00200">
    <property type="entry name" value="WD40"/>
    <property type="match status" value="1"/>
</dbReference>
<feature type="repeat" description="WD" evidence="3">
    <location>
        <begin position="447"/>
        <end position="488"/>
    </location>
</feature>
<dbReference type="SUPFAM" id="SSF50978">
    <property type="entry name" value="WD40 repeat-like"/>
    <property type="match status" value="1"/>
</dbReference>
<dbReference type="PROSITE" id="PS50082">
    <property type="entry name" value="WD_REPEATS_2"/>
    <property type="match status" value="5"/>
</dbReference>
<feature type="repeat" description="WD" evidence="3">
    <location>
        <begin position="575"/>
        <end position="611"/>
    </location>
</feature>
<dbReference type="EMBL" id="ML143445">
    <property type="protein sequence ID" value="TBU26472.1"/>
    <property type="molecule type" value="Genomic_DNA"/>
</dbReference>
<evidence type="ECO:0000256" key="2">
    <source>
        <dbReference type="ARBA" id="ARBA00022737"/>
    </source>
</evidence>
<dbReference type="Pfam" id="PF00400">
    <property type="entry name" value="WD40"/>
    <property type="match status" value="5"/>
</dbReference>
<evidence type="ECO:0000313" key="4">
    <source>
        <dbReference type="EMBL" id="TBU26472.1"/>
    </source>
</evidence>
<dbReference type="AlphaFoldDB" id="A0A4Q9MJP8"/>
<evidence type="ECO:0000256" key="3">
    <source>
        <dbReference type="PROSITE-ProRule" id="PRU00221"/>
    </source>
</evidence>
<dbReference type="InterPro" id="IPR001680">
    <property type="entry name" value="WD40_rpt"/>
</dbReference>
<keyword evidence="1 3" id="KW-0853">WD repeat</keyword>
<proteinExistence type="predicted"/>
<keyword evidence="2" id="KW-0677">Repeat</keyword>
<dbReference type="InterPro" id="IPR015943">
    <property type="entry name" value="WD40/YVTN_repeat-like_dom_sf"/>
</dbReference>
<dbReference type="SMART" id="SM00320">
    <property type="entry name" value="WD40"/>
    <property type="match status" value="7"/>
</dbReference>
<reference evidence="4" key="1">
    <citation type="submission" date="2019-01" db="EMBL/GenBank/DDBJ databases">
        <title>Draft genome sequences of three monokaryotic isolates of the white-rot basidiomycete fungus Dichomitus squalens.</title>
        <authorList>
            <consortium name="DOE Joint Genome Institute"/>
            <person name="Lopez S.C."/>
            <person name="Andreopoulos B."/>
            <person name="Pangilinan J."/>
            <person name="Lipzen A."/>
            <person name="Riley R."/>
            <person name="Ahrendt S."/>
            <person name="Ng V."/>
            <person name="Barry K."/>
            <person name="Daum C."/>
            <person name="Grigoriev I.V."/>
            <person name="Hilden K.S."/>
            <person name="Makela M.R."/>
            <person name="de Vries R.P."/>
        </authorList>
    </citation>
    <scope>NUCLEOTIDE SEQUENCE [LARGE SCALE GENOMIC DNA]</scope>
    <source>
        <strain evidence="4">OM18370.1</strain>
    </source>
</reference>
<dbReference type="OrthoDB" id="2748152at2759"/>
<dbReference type="Proteomes" id="UP000292957">
    <property type="component" value="Unassembled WGS sequence"/>
</dbReference>
<gene>
    <name evidence="4" type="ORF">BD311DRAFT_698411</name>
</gene>
<evidence type="ECO:0000256" key="1">
    <source>
        <dbReference type="ARBA" id="ARBA00022574"/>
    </source>
</evidence>
<sequence length="704" mass="78384">MSSSPRLAWELLERIICFSGGDAETLYSFSLSCSQLRPRSLCLMVANVVIMERKQVAAFRDFVEAYPHLRPFVRSITTQPATFMPFPLLAILPNLTAIIWTTPWPGSPSTVSLPQPVLTSLRRFGTNVTTLDLWKLSFKTLQEFCRMLLAFTSVKRLLCQSLSIRGKVSNNASLELFTQRLSQQLSLRSITMDVGHRTDEAMARLLFNSAHSTVEILSLLFEEDASDRASRIRACLRGLSWPVLRSLTLRLPSDEPIGNTLYVEISNEILKELHPPRLVKVTVYFPPAVGRLLRSMARPKGDHRLCSELDRTLLRSPHSTLVFGSSGRCRKSRKNLWTQELGKHFPKMAERGSLIVASRQSTALGHDDRVYSIVYSPDSKWLATASRDSTVIIWDSLGNLAQQWVAHDGAVRSLAFSPDSRWLASAGEDRKLAVWDVTRGACGIAVLEGHTGEVTSCAWSSDGTLIASGSYDGTVRLWDARTFDQLYSPEPSTPAQAVLDVRFSLDGRWLVSRCSVQCFIRDTMTGKKHEVHWDMEAGKCLTITLNPQSTRLVTGHQSGLVKIWDVRTGELLFRSRQYTRPVVDVAFSSDGMLALSVSGDGTAKIWNTSSGVMHTLSLHRHTLAANIACFSPCGKYVASASSERTVRVRRVDDVSHDGTLCEHKYSVMFMAFSPDGKTLSFGTSGGAVFIRRMRDIIPVEDTNM</sequence>
<dbReference type="InterPro" id="IPR020472">
    <property type="entry name" value="WD40_PAC1"/>
</dbReference>
<organism evidence="4">
    <name type="scientific">Dichomitus squalens</name>
    <dbReference type="NCBI Taxonomy" id="114155"/>
    <lineage>
        <taxon>Eukaryota</taxon>
        <taxon>Fungi</taxon>
        <taxon>Dikarya</taxon>
        <taxon>Basidiomycota</taxon>
        <taxon>Agaricomycotina</taxon>
        <taxon>Agaricomycetes</taxon>
        <taxon>Polyporales</taxon>
        <taxon>Polyporaceae</taxon>
        <taxon>Dichomitus</taxon>
    </lineage>
</organism>
<name>A0A4Q9MJP8_9APHY</name>
<dbReference type="InterPro" id="IPR036322">
    <property type="entry name" value="WD40_repeat_dom_sf"/>
</dbReference>